<evidence type="ECO:0000313" key="1">
    <source>
        <dbReference type="EMBL" id="CAD7593315.1"/>
    </source>
</evidence>
<accession>A0A7R9PM20</accession>
<dbReference type="AlphaFoldDB" id="A0A7R9PM20"/>
<name>A0A7R9PM20_TIMGE</name>
<gene>
    <name evidence="1" type="ORF">TGEB3V08_LOCUS5279</name>
</gene>
<reference evidence="1" key="1">
    <citation type="submission" date="2020-11" db="EMBL/GenBank/DDBJ databases">
        <authorList>
            <person name="Tran Van P."/>
        </authorList>
    </citation>
    <scope>NUCLEOTIDE SEQUENCE</scope>
</reference>
<proteinExistence type="predicted"/>
<sequence length="164" mass="18327">MNDEDQCCVSRKERVIHLSASRVTRTGAVEPRHQGCTPLLHNAAEFSRSLDTLQFVFVWSIFPLNKIHLATLARRGGIGMVYLEYIKVYPHFVEGKWKTYGSLVYCENSALDHAGTEAGLNDLSSPTDAGRLFGVTRLRADSMELRAIENDCTLKGVLNEILTL</sequence>
<protein>
    <submittedName>
        <fullName evidence="1">Uncharacterized protein</fullName>
    </submittedName>
</protein>
<organism evidence="1">
    <name type="scientific">Timema genevievae</name>
    <name type="common">Walking stick</name>
    <dbReference type="NCBI Taxonomy" id="629358"/>
    <lineage>
        <taxon>Eukaryota</taxon>
        <taxon>Metazoa</taxon>
        <taxon>Ecdysozoa</taxon>
        <taxon>Arthropoda</taxon>
        <taxon>Hexapoda</taxon>
        <taxon>Insecta</taxon>
        <taxon>Pterygota</taxon>
        <taxon>Neoptera</taxon>
        <taxon>Polyneoptera</taxon>
        <taxon>Phasmatodea</taxon>
        <taxon>Timematodea</taxon>
        <taxon>Timematoidea</taxon>
        <taxon>Timematidae</taxon>
        <taxon>Timema</taxon>
    </lineage>
</organism>
<dbReference type="EMBL" id="OE840935">
    <property type="protein sequence ID" value="CAD7593315.1"/>
    <property type="molecule type" value="Genomic_DNA"/>
</dbReference>